<evidence type="ECO:0000313" key="3">
    <source>
        <dbReference type="EMBL" id="GIE44848.1"/>
    </source>
</evidence>
<dbReference type="SUPFAM" id="SSF52540">
    <property type="entry name" value="P-loop containing nucleoside triphosphate hydrolases"/>
    <property type="match status" value="1"/>
</dbReference>
<dbReference type="CDD" id="cd15831">
    <property type="entry name" value="BTAD"/>
    <property type="match status" value="1"/>
</dbReference>
<dbReference type="EMBL" id="JACHNC010000001">
    <property type="protein sequence ID" value="MBB4752549.1"/>
    <property type="molecule type" value="Genomic_DNA"/>
</dbReference>
<dbReference type="PRINTS" id="PR00364">
    <property type="entry name" value="DISEASERSIST"/>
</dbReference>
<organism evidence="4 5">
    <name type="scientific">Actinoplanes lobatus</name>
    <dbReference type="NCBI Taxonomy" id="113568"/>
    <lineage>
        <taxon>Bacteria</taxon>
        <taxon>Bacillati</taxon>
        <taxon>Actinomycetota</taxon>
        <taxon>Actinomycetes</taxon>
        <taxon>Micromonosporales</taxon>
        <taxon>Micromonosporaceae</taxon>
        <taxon>Actinoplanes</taxon>
    </lineage>
</organism>
<dbReference type="Gene3D" id="3.40.50.300">
    <property type="entry name" value="P-loop containing nucleotide triphosphate hydrolases"/>
    <property type="match status" value="1"/>
</dbReference>
<evidence type="ECO:0000313" key="5">
    <source>
        <dbReference type="Proteomes" id="UP000590511"/>
    </source>
</evidence>
<evidence type="ECO:0000256" key="1">
    <source>
        <dbReference type="PROSITE-ProRule" id="PRU00339"/>
    </source>
</evidence>
<sequence length="886" mass="96152">MGECPPQRASAALRSYLSRLRRALASTTEAGIVRRPGGYVLTVDPATVDLHRFDSLLARARTAEDDDTAVDLYELALSLWRGDPFGVLDTPWANTVRDGLRGRWRAAVLDRNEAGLRAGQHGRLLPELMAFADVHPLDERLGAQVMLAQYRSGRQADALGTYQRMRLRLADTLGADPGPALRQLHQRILTADVALDLSVTTAASQPSKQPPPVPRQLPAAPRRFAGRTAVLAELNAALDTSHESAPVVIGGAGGIGKTWLAMRWAHDHVARFPDGQLYVNLRGFDPANKPVTSATAVRMFLDALGVDSSAVPSDPDAQAALYRSLIANRRMLIIIDHARDSAQVAPLLPGTPHCTVLVTSRRQLPGLLCEYGALPMTLDVLTDGEARELLTAELGTDRIAAEPAAVAAILHWCTGLPLALSIVAARAASCPGLPLAVLATEMRSAATRLDALDGGELAVNLRAVLASSYQALPPDAARVFALLGLSPGPDLSLPAAASLAALPTARVSSLLRQLIAGHLVQEPTAGRYRMHDLVRLFAAEQVPPGPDNERRAGSRRILDHYLHTAHTAALLLLHPHRDPITPAGPADGVTPEDLVDLRQAMHWFTTEHGILLAAVDYAANAGFDTHTWQLARILWVFLDRCGHWRDMAATQRTALDAALRLGDRTAQGNAHRGLAHANTRLSRDEEATIHARRALEVFVELDDQAGQARVHLNLGLLSHRRGRHREALSHAEHSLRLYRSTGRRVGQAYALNDIGCYHIHLGDHEQGLRHCRQALALSQDLDDPRGQAPVWDSLGLAHHRRGDHHQALGCYQHALRLFQHLGDRHGEADVLSRIGDTHHAAAQPEPASTAWQHALTILDELHHPDADIIRIKLAGADRRPATDVVV</sequence>
<dbReference type="InterPro" id="IPR011990">
    <property type="entry name" value="TPR-like_helical_dom_sf"/>
</dbReference>
<dbReference type="GO" id="GO:0043531">
    <property type="term" value="F:ADP binding"/>
    <property type="evidence" value="ECO:0007669"/>
    <property type="project" value="InterPro"/>
</dbReference>
<dbReference type="EMBL" id="BOMP01000143">
    <property type="protein sequence ID" value="GIE44848.1"/>
    <property type="molecule type" value="Genomic_DNA"/>
</dbReference>
<keyword evidence="6" id="KW-1185">Reference proteome</keyword>
<dbReference type="Pfam" id="PF13424">
    <property type="entry name" value="TPR_12"/>
    <property type="match status" value="2"/>
</dbReference>
<gene>
    <name evidence="3" type="ORF">Alo02nite_77460</name>
    <name evidence="4" type="ORF">BJ964_006710</name>
</gene>
<name>A0A7W7HL61_9ACTN</name>
<evidence type="ECO:0000313" key="4">
    <source>
        <dbReference type="EMBL" id="MBB4752549.1"/>
    </source>
</evidence>
<keyword evidence="1" id="KW-0802">TPR repeat</keyword>
<dbReference type="PANTHER" id="PTHR47691">
    <property type="entry name" value="REGULATOR-RELATED"/>
    <property type="match status" value="1"/>
</dbReference>
<evidence type="ECO:0000313" key="6">
    <source>
        <dbReference type="Proteomes" id="UP000631312"/>
    </source>
</evidence>
<reference evidence="4 5" key="1">
    <citation type="submission" date="2020-08" db="EMBL/GenBank/DDBJ databases">
        <title>Sequencing the genomes of 1000 actinobacteria strains.</title>
        <authorList>
            <person name="Klenk H.-P."/>
        </authorList>
    </citation>
    <scope>NUCLEOTIDE SEQUENCE [LARGE SCALE GENOMIC DNA]</scope>
    <source>
        <strain evidence="4 5">DSM 43150</strain>
    </source>
</reference>
<dbReference type="Proteomes" id="UP000631312">
    <property type="component" value="Unassembled WGS sequence"/>
</dbReference>
<dbReference type="AlphaFoldDB" id="A0A7W7HL61"/>
<keyword evidence="4" id="KW-0238">DNA-binding</keyword>
<dbReference type="SUPFAM" id="SSF48452">
    <property type="entry name" value="TPR-like"/>
    <property type="match status" value="2"/>
</dbReference>
<evidence type="ECO:0000259" key="2">
    <source>
        <dbReference type="SMART" id="SM01043"/>
    </source>
</evidence>
<dbReference type="GO" id="GO:0003677">
    <property type="term" value="F:DNA binding"/>
    <property type="evidence" value="ECO:0007669"/>
    <property type="project" value="UniProtKB-KW"/>
</dbReference>
<dbReference type="PROSITE" id="PS50005">
    <property type="entry name" value="TPR"/>
    <property type="match status" value="1"/>
</dbReference>
<dbReference type="PANTHER" id="PTHR47691:SF3">
    <property type="entry name" value="HTH-TYPE TRANSCRIPTIONAL REGULATOR RV0890C-RELATED"/>
    <property type="match status" value="1"/>
</dbReference>
<reference evidence="3 6" key="2">
    <citation type="submission" date="2021-01" db="EMBL/GenBank/DDBJ databases">
        <title>Whole genome shotgun sequence of Actinoplanes lobatus NBRC 12513.</title>
        <authorList>
            <person name="Komaki H."/>
            <person name="Tamura T."/>
        </authorList>
    </citation>
    <scope>NUCLEOTIDE SEQUENCE [LARGE SCALE GENOMIC DNA]</scope>
    <source>
        <strain evidence="3 6">NBRC 12513</strain>
    </source>
</reference>
<dbReference type="InterPro" id="IPR019734">
    <property type="entry name" value="TPR_rpt"/>
</dbReference>
<dbReference type="InterPro" id="IPR005158">
    <property type="entry name" value="BTAD"/>
</dbReference>
<dbReference type="InterPro" id="IPR036388">
    <property type="entry name" value="WH-like_DNA-bd_sf"/>
</dbReference>
<dbReference type="SMART" id="SM00028">
    <property type="entry name" value="TPR"/>
    <property type="match status" value="5"/>
</dbReference>
<dbReference type="Proteomes" id="UP000590511">
    <property type="component" value="Unassembled WGS sequence"/>
</dbReference>
<dbReference type="Pfam" id="PF03704">
    <property type="entry name" value="BTAD"/>
    <property type="match status" value="1"/>
</dbReference>
<comment type="caution">
    <text evidence="4">The sequence shown here is derived from an EMBL/GenBank/DDBJ whole genome shotgun (WGS) entry which is preliminary data.</text>
</comment>
<dbReference type="RefSeq" id="WP_229807385.1">
    <property type="nucleotide sequence ID" value="NZ_BOMP01000143.1"/>
</dbReference>
<feature type="repeat" description="TPR" evidence="1">
    <location>
        <begin position="788"/>
        <end position="821"/>
    </location>
</feature>
<dbReference type="Gene3D" id="1.10.10.10">
    <property type="entry name" value="Winged helix-like DNA-binding domain superfamily/Winged helix DNA-binding domain"/>
    <property type="match status" value="1"/>
</dbReference>
<proteinExistence type="predicted"/>
<accession>A0A7W7HL61</accession>
<dbReference type="Gene3D" id="1.25.40.10">
    <property type="entry name" value="Tetratricopeptide repeat domain"/>
    <property type="match status" value="2"/>
</dbReference>
<protein>
    <submittedName>
        <fullName evidence="4">DNA-binding SARP family transcriptional activator/tetratricopeptide (TPR) repeat protein</fullName>
    </submittedName>
    <submittedName>
        <fullName evidence="3">SARP family transcriptional regulator</fullName>
    </submittedName>
</protein>
<dbReference type="SMART" id="SM01043">
    <property type="entry name" value="BTAD"/>
    <property type="match status" value="1"/>
</dbReference>
<feature type="domain" description="Bacterial transcriptional activator" evidence="2">
    <location>
        <begin position="48"/>
        <end position="189"/>
    </location>
</feature>
<dbReference type="InterPro" id="IPR027417">
    <property type="entry name" value="P-loop_NTPase"/>
</dbReference>